<name>A0A540WZX0_9BACT</name>
<evidence type="ECO:0000313" key="2">
    <source>
        <dbReference type="EMBL" id="TQF14558.1"/>
    </source>
</evidence>
<comment type="caution">
    <text evidence="2">The sequence shown here is derived from an EMBL/GenBank/DDBJ whole genome shotgun (WGS) entry which is preliminary data.</text>
</comment>
<evidence type="ECO:0000256" key="1">
    <source>
        <dbReference type="SAM" id="SignalP"/>
    </source>
</evidence>
<keyword evidence="1" id="KW-0732">Signal</keyword>
<reference evidence="2 3" key="1">
    <citation type="submission" date="2019-06" db="EMBL/GenBank/DDBJ databases">
        <authorList>
            <person name="Livingstone P."/>
            <person name="Whitworth D."/>
        </authorList>
    </citation>
    <scope>NUCLEOTIDE SEQUENCE [LARGE SCALE GENOMIC DNA]</scope>
    <source>
        <strain evidence="2 3">AM401</strain>
    </source>
</reference>
<sequence length="173" mass="19344">MTSAVRNVLALALFFASTSAVAIEQWADGRAVLHSCVYASSYEAEIRMSYRNYTLPWGTSVYLIHGWGGLDNGVAIEWDNTQTVAAPASAPWTWTVTVRNTISNRTTPKWYEHFDYVWKVVLPNGTEFYEKGNGSTYGYYSANLLDITNRPCTSNGTFIGTPFALTITSIEKW</sequence>
<gene>
    <name evidence="2" type="ORF">FJV41_18085</name>
</gene>
<dbReference type="EMBL" id="VIFM01000065">
    <property type="protein sequence ID" value="TQF14558.1"/>
    <property type="molecule type" value="Genomic_DNA"/>
</dbReference>
<feature type="signal peptide" evidence="1">
    <location>
        <begin position="1"/>
        <end position="22"/>
    </location>
</feature>
<keyword evidence="3" id="KW-1185">Reference proteome</keyword>
<protein>
    <recommendedName>
        <fullName evidence="4">Lipoprotein</fullName>
    </recommendedName>
</protein>
<dbReference type="AlphaFoldDB" id="A0A540WZX0"/>
<organism evidence="2 3">
    <name type="scientific">Myxococcus llanfairpwllgwyngyllgogerychwyrndrobwllllantysiliogogogochensis</name>
    <dbReference type="NCBI Taxonomy" id="2590453"/>
    <lineage>
        <taxon>Bacteria</taxon>
        <taxon>Pseudomonadati</taxon>
        <taxon>Myxococcota</taxon>
        <taxon>Myxococcia</taxon>
        <taxon>Myxococcales</taxon>
        <taxon>Cystobacterineae</taxon>
        <taxon>Myxococcaceae</taxon>
        <taxon>Myxococcus</taxon>
    </lineage>
</organism>
<evidence type="ECO:0000313" key="3">
    <source>
        <dbReference type="Proteomes" id="UP000315369"/>
    </source>
</evidence>
<dbReference type="Proteomes" id="UP000315369">
    <property type="component" value="Unassembled WGS sequence"/>
</dbReference>
<dbReference type="RefSeq" id="WP_141643750.1">
    <property type="nucleotide sequence ID" value="NZ_VIFM01000065.1"/>
</dbReference>
<proteinExistence type="predicted"/>
<feature type="chain" id="PRO_5021841712" description="Lipoprotein" evidence="1">
    <location>
        <begin position="23"/>
        <end position="173"/>
    </location>
</feature>
<evidence type="ECO:0008006" key="4">
    <source>
        <dbReference type="Google" id="ProtNLM"/>
    </source>
</evidence>
<dbReference type="OrthoDB" id="5382249at2"/>
<accession>A0A540WZX0</accession>